<dbReference type="InterPro" id="IPR036465">
    <property type="entry name" value="vWFA_dom_sf"/>
</dbReference>
<gene>
    <name evidence="2" type="ORF">OLMES_0828</name>
</gene>
<feature type="chain" id="PRO_5012123776" evidence="1">
    <location>
        <begin position="30"/>
        <end position="1550"/>
    </location>
</feature>
<accession>A0A1Y0I3V7</accession>
<dbReference type="OrthoDB" id="7156875at2"/>
<dbReference type="SUPFAM" id="SSF50998">
    <property type="entry name" value="Quinoprotein alcohol dehydrogenase-like"/>
    <property type="match status" value="1"/>
</dbReference>
<dbReference type="EMBL" id="CP021425">
    <property type="protein sequence ID" value="ARU54920.1"/>
    <property type="molecule type" value="Genomic_DNA"/>
</dbReference>
<name>A0A1Y0I3V7_9GAMM</name>
<proteinExistence type="predicted"/>
<keyword evidence="3" id="KW-1185">Reference proteome</keyword>
<dbReference type="RefSeq" id="WP_087460080.1">
    <property type="nucleotide sequence ID" value="NZ_CP021425.1"/>
</dbReference>
<organism evidence="2 3">
    <name type="scientific">Oleiphilus messinensis</name>
    <dbReference type="NCBI Taxonomy" id="141451"/>
    <lineage>
        <taxon>Bacteria</taxon>
        <taxon>Pseudomonadati</taxon>
        <taxon>Pseudomonadota</taxon>
        <taxon>Gammaproteobacteria</taxon>
        <taxon>Oceanospirillales</taxon>
        <taxon>Oleiphilaceae</taxon>
        <taxon>Oleiphilus</taxon>
    </lineage>
</organism>
<dbReference type="InterPro" id="IPR011047">
    <property type="entry name" value="Quinoprotein_ADH-like_sf"/>
</dbReference>
<dbReference type="SUPFAM" id="SSF53300">
    <property type="entry name" value="vWA-like"/>
    <property type="match status" value="1"/>
</dbReference>
<evidence type="ECO:0000313" key="3">
    <source>
        <dbReference type="Proteomes" id="UP000196027"/>
    </source>
</evidence>
<keyword evidence="1" id="KW-0732">Signal</keyword>
<reference evidence="2 3" key="1">
    <citation type="submission" date="2017-05" db="EMBL/GenBank/DDBJ databases">
        <title>Genomic insights into alkan degradation activity of Oleiphilus messinensis.</title>
        <authorList>
            <person name="Kozyavkin S.A."/>
            <person name="Slesarev A.I."/>
            <person name="Golyshin P.N."/>
            <person name="Korzhenkov A."/>
            <person name="Golyshina O.N."/>
            <person name="Toshchakov S.V."/>
        </authorList>
    </citation>
    <scope>NUCLEOTIDE SEQUENCE [LARGE SCALE GENOMIC DNA]</scope>
    <source>
        <strain evidence="2 3">ME102</strain>
    </source>
</reference>
<protein>
    <submittedName>
        <fullName evidence="2">Tfp pilus assembly protein tip-associated adhesin PilY1-like protein</fullName>
    </submittedName>
</protein>
<evidence type="ECO:0000313" key="2">
    <source>
        <dbReference type="EMBL" id="ARU54920.1"/>
    </source>
</evidence>
<sequence length="1550" mass="165443">MNTKQLHQKSLTATLACLYTLLGSGNLHADDTEVYFGASTSGTVVPNIMFIMDTSGSMDGEVSGDDRDRLEVMQDSLTTILDSATGINVGLMRFSSPGNYDNNGGPILYPVRYIDDAVADAIVTSQIEQDSDDATENTTDSSVSLNDNTIIMTQSQSSGVEFASWGSNSDYAEGSSTGTCCLYAGFGTEHLGFRFTDIDIAKGMTIDSAYLLMESNRSDNSGTVKIKIEDNASPQNYSAGPPAGRSYLSTNIDWTVPTGGSGVEYTSPDISTLVQQIINKSDWNTGQAIAFYLDPEGGNRSLCTPSYYNGCDAPILQINWHDDTSSSANRIVGLRFGEVNIPQGATITSAYIEFTSSDNSSVDTNLSIVAHKSANSAPFTNSSGDISLRGTTTAVVPWNSVSDWTNDEVYQTPDLKNLVEEVVAESDWCGGNAMSFIISGTGTRKFTSHDSDPGSAPRLVVEYDENSAVGNCMQDSVVKQINSNNNDAEFSSGGSANSLSGSNLDFDENSYIGLRFTDMQIPKDAEITSAYISFIANTESTDTKNMSIYSVDDANPAAFNSTPLLSTLTGSSSTSWTNNGWVYGETVITSDISDRIEEIVSKPTWTSGNALGIIIETTDGNGTGSATSYNSSAGSAPKLFVTYKGDYAVGGVTVRDTLKSYVANFGHDGYTPISGTLAEAALYFRGSGVKFGTKRGSSGSRKFRTSHPDSYTGGTHYIPNGCPGWDSSNSNCGSEAINGSPVYISPIDNLCAPNHIMFLSDGEPNSHGSTTAGVVQGITGESCSTGDNGKNCAKELAEFLVTEDQSSTLSGTQTVVTNTISFASNIPFMAELAQAGGGTFYQANNEAELVQALSEGIKNALDKTTSFVSAGVTVNQFNRLTNDDDLYFSLFKPTDSTDWPGNVKRYKFDTDSDSIVDVNTDPAITADGAFEEGARSFWKPSYESGTAIDDGNDVAKGGAAASMPSSRNVYTYLGTSSTLANSSNALSEDNSVITQAMLNVSNSTEREQVLKWARGVDVDDFDSDSNTTEIRLQMGDPLHSRPVLVRYDNSGTSQTVLFVATNQGYLHAINADDGDSSHTDDGNELWSFVPSQLLGNLKLFRDNSTGISHVYGLDGPITINHIDTDNDNLVDSDEKVYLYIGMRRGGRNYYALDISDYDNPKMLFVIQGGTGDYLDLGQTWSSATPATIKWDGDSKDVIIFGGGYDVTQDSEDTTPLADGMGQTVFIADAITGALLWSAKANAGDPALTSAGYDIANSKATVTLTNSIPGDIRAIDFNNNGVIDTLYASDTNAQVFRFDINETNTGVSDFATGGRIAHLNATTVAGNRRFYYSVDPSLVVLNNDERFVALSVGSGYRAHPLNKSTDEHFFVLRDYGVLENKFDHDIALSDLADVSEAATDTSARALIDASAGKGWYINLANTNVGKSGEKVTAPSLTVNNTVIFSTYIPPASANVGACTPSEGTGRTWFVDILDGTPLESRMADIENPELTDRHTEENVAGLPPGVIPLFTEEGMVLLEGKNVLAAPPSPPGDPLKVYRRRKGRAELFNSN</sequence>
<feature type="signal peptide" evidence="1">
    <location>
        <begin position="1"/>
        <end position="29"/>
    </location>
</feature>
<dbReference type="Gene3D" id="3.40.50.410">
    <property type="entry name" value="von Willebrand factor, type A domain"/>
    <property type="match status" value="2"/>
</dbReference>
<evidence type="ECO:0000256" key="1">
    <source>
        <dbReference type="SAM" id="SignalP"/>
    </source>
</evidence>
<dbReference type="KEGG" id="ome:OLMES_0828"/>
<dbReference type="Proteomes" id="UP000196027">
    <property type="component" value="Chromosome"/>
</dbReference>